<protein>
    <recommendedName>
        <fullName evidence="2">WSC domain-containing protein</fullName>
    </recommendedName>
</protein>
<organism evidence="3 4">
    <name type="scientific">Tuber aestivum</name>
    <name type="common">summer truffle</name>
    <dbReference type="NCBI Taxonomy" id="59557"/>
    <lineage>
        <taxon>Eukaryota</taxon>
        <taxon>Fungi</taxon>
        <taxon>Dikarya</taxon>
        <taxon>Ascomycota</taxon>
        <taxon>Pezizomycotina</taxon>
        <taxon>Pezizomycetes</taxon>
        <taxon>Pezizales</taxon>
        <taxon>Tuberaceae</taxon>
        <taxon>Tuber</taxon>
    </lineage>
</organism>
<dbReference type="SMART" id="SM00321">
    <property type="entry name" value="WSC"/>
    <property type="match status" value="1"/>
</dbReference>
<reference evidence="3" key="1">
    <citation type="submission" date="2015-10" db="EMBL/GenBank/DDBJ databases">
        <authorList>
            <person name="Regsiter A."/>
            <person name="william w."/>
        </authorList>
    </citation>
    <scope>NUCLEOTIDE SEQUENCE</scope>
    <source>
        <strain evidence="3">Montdore</strain>
    </source>
</reference>
<sequence>MFGRSSFVSGSVAVVLALITLVSQANAFWRLPCLNTILVERNDPIVNPGTVSGHLHTIMGGNGFDFTMDYEKARASTCSSCTVKQDLSNYWIPSLFYRAKNGSFFPVEQIGGATIYYLQRRDPPEEKLKAFPPGFRMVTGDPWLRHNNIVSGQGDAFTYICLDYSGRSKGLKDRYNEFPDRNCPSGLRVQIFFPSCWNGKDLDSPDHKSHMAYPTNVNFGKCPTSHPVRFISIFYEVIFNTNAFKDQWYDNKQPFILSNGDPTGYSLHGDFVNGWDVNVLQKAIDTCNSASGVVEECGVFKFFERDRSQDCMVPPRVEEQTTGWLEKLPGCNPVQPGPARAIQHANCGAQEDIGAPMKYYTDVSAKNWEYVGCVMDNLNSRTFPERVDFNDLTVEKCIDYCVSKGFGFAGMEYSRECYCGKSAPPQDRMGYSRCTTPCAGDSKQYCGAAQRLSTYKAKGPGSGTSDTP</sequence>
<feature type="domain" description="WSC" evidence="2">
    <location>
        <begin position="367"/>
        <end position="458"/>
    </location>
</feature>
<dbReference type="PROSITE" id="PS51212">
    <property type="entry name" value="WSC"/>
    <property type="match status" value="1"/>
</dbReference>
<dbReference type="PANTHER" id="PTHR43662:SF3">
    <property type="entry name" value="DOMAIN PROTEIN, PUTATIVE (AFU_ORTHOLOGUE AFUA_6G11970)-RELATED"/>
    <property type="match status" value="1"/>
</dbReference>
<dbReference type="AlphaFoldDB" id="A0A292Q5R8"/>
<feature type="signal peptide" evidence="1">
    <location>
        <begin position="1"/>
        <end position="27"/>
    </location>
</feature>
<keyword evidence="4" id="KW-1185">Reference proteome</keyword>
<evidence type="ECO:0000259" key="2">
    <source>
        <dbReference type="PROSITE" id="PS51212"/>
    </source>
</evidence>
<dbReference type="Pfam" id="PF09362">
    <property type="entry name" value="DUF1996"/>
    <property type="match status" value="1"/>
</dbReference>
<evidence type="ECO:0000313" key="4">
    <source>
        <dbReference type="Proteomes" id="UP001412239"/>
    </source>
</evidence>
<dbReference type="Pfam" id="PF01822">
    <property type="entry name" value="WSC"/>
    <property type="match status" value="1"/>
</dbReference>
<evidence type="ECO:0000256" key="1">
    <source>
        <dbReference type="SAM" id="SignalP"/>
    </source>
</evidence>
<proteinExistence type="predicted"/>
<name>A0A292Q5R8_9PEZI</name>
<feature type="chain" id="PRO_5012358260" description="WSC domain-containing protein" evidence="1">
    <location>
        <begin position="28"/>
        <end position="468"/>
    </location>
</feature>
<dbReference type="Proteomes" id="UP001412239">
    <property type="component" value="Unassembled WGS sequence"/>
</dbReference>
<dbReference type="InterPro" id="IPR018535">
    <property type="entry name" value="DUF1996"/>
</dbReference>
<keyword evidence="1" id="KW-0732">Signal</keyword>
<accession>A0A292Q5R8</accession>
<dbReference type="EMBL" id="LN890962">
    <property type="protein sequence ID" value="CUS14060.1"/>
    <property type="molecule type" value="Genomic_DNA"/>
</dbReference>
<dbReference type="InterPro" id="IPR002889">
    <property type="entry name" value="WSC_carb-bd"/>
</dbReference>
<gene>
    <name evidence="3" type="ORF">GSTUAT00001790001</name>
</gene>
<evidence type="ECO:0000313" key="3">
    <source>
        <dbReference type="EMBL" id="CUS14060.1"/>
    </source>
</evidence>
<dbReference type="PANTHER" id="PTHR43662">
    <property type="match status" value="1"/>
</dbReference>